<accession>A0AA36IR07</accession>
<sequence length="278" mass="30101">MQDVSPTMAMTIDCDKLLSMQSGCLTPLPPSVSAFHFSGNESNEEDAATPTRDAGTVPIAGALREKLVQLAEKQLTEAPLGRNFVKVPLPSHSAPPPAPHAVPIPRDSREKQFTVISKGSVGHPFNCAAACKYVKRKGGCRDGAECPNCHQCFWSKTTKDEKKAAAASVEEQLAEKFLRLLHEEQTMPVARFDAVPEYLSMAPNVGLGVQFDAGQFPGDDAGAQQSQPVNPGSLGHPYCCGPACKYVLKTRGCKDGDLCTHCHLCRWTRYAAKHHFKI</sequence>
<organism evidence="1 2">
    <name type="scientific">Effrenium voratum</name>
    <dbReference type="NCBI Taxonomy" id="2562239"/>
    <lineage>
        <taxon>Eukaryota</taxon>
        <taxon>Sar</taxon>
        <taxon>Alveolata</taxon>
        <taxon>Dinophyceae</taxon>
        <taxon>Suessiales</taxon>
        <taxon>Symbiodiniaceae</taxon>
        <taxon>Effrenium</taxon>
    </lineage>
</organism>
<dbReference type="EMBL" id="CAUJNA010002335">
    <property type="protein sequence ID" value="CAJ1392391.1"/>
    <property type="molecule type" value="Genomic_DNA"/>
</dbReference>
<evidence type="ECO:0008006" key="3">
    <source>
        <dbReference type="Google" id="ProtNLM"/>
    </source>
</evidence>
<keyword evidence="2" id="KW-1185">Reference proteome</keyword>
<dbReference type="AlphaFoldDB" id="A0AA36IR07"/>
<evidence type="ECO:0000313" key="2">
    <source>
        <dbReference type="Proteomes" id="UP001178507"/>
    </source>
</evidence>
<gene>
    <name evidence="1" type="ORF">EVOR1521_LOCUS17498</name>
</gene>
<dbReference type="Proteomes" id="UP001178507">
    <property type="component" value="Unassembled WGS sequence"/>
</dbReference>
<name>A0AA36IR07_9DINO</name>
<evidence type="ECO:0000313" key="1">
    <source>
        <dbReference type="EMBL" id="CAJ1392391.1"/>
    </source>
</evidence>
<proteinExistence type="predicted"/>
<comment type="caution">
    <text evidence="1">The sequence shown here is derived from an EMBL/GenBank/DDBJ whole genome shotgun (WGS) entry which is preliminary data.</text>
</comment>
<protein>
    <recommendedName>
        <fullName evidence="3">C3H1-type domain-containing protein</fullName>
    </recommendedName>
</protein>
<reference evidence="1" key="1">
    <citation type="submission" date="2023-08" db="EMBL/GenBank/DDBJ databases">
        <authorList>
            <person name="Chen Y."/>
            <person name="Shah S."/>
            <person name="Dougan E. K."/>
            <person name="Thang M."/>
            <person name="Chan C."/>
        </authorList>
    </citation>
    <scope>NUCLEOTIDE SEQUENCE</scope>
</reference>